<keyword evidence="2" id="KW-1185">Reference proteome</keyword>
<evidence type="ECO:0000313" key="2">
    <source>
        <dbReference type="Proteomes" id="UP000031549"/>
    </source>
</evidence>
<evidence type="ECO:0000313" key="1">
    <source>
        <dbReference type="EMBL" id="NEU75996.1"/>
    </source>
</evidence>
<gene>
    <name evidence="1" type="ORF">PI95_026445</name>
</gene>
<dbReference type="EMBL" id="JTCM02000090">
    <property type="protein sequence ID" value="NEU75996.1"/>
    <property type="molecule type" value="Genomic_DNA"/>
</dbReference>
<organism evidence="1 2">
    <name type="scientific">Hassallia byssoidea VB512170</name>
    <dbReference type="NCBI Taxonomy" id="1304833"/>
    <lineage>
        <taxon>Bacteria</taxon>
        <taxon>Bacillati</taxon>
        <taxon>Cyanobacteriota</taxon>
        <taxon>Cyanophyceae</taxon>
        <taxon>Nostocales</taxon>
        <taxon>Tolypothrichaceae</taxon>
        <taxon>Hassallia</taxon>
    </lineage>
</organism>
<dbReference type="Proteomes" id="UP000031549">
    <property type="component" value="Unassembled WGS sequence"/>
</dbReference>
<reference evidence="1 2" key="1">
    <citation type="journal article" date="2015" name="Genome Announc.">
        <title>Draft Genome Sequence of Cyanobacterium Hassallia byssoidea Strain VB512170, Isolated from Monuments in India.</title>
        <authorList>
            <person name="Singh D."/>
            <person name="Chandrababunaidu M.M."/>
            <person name="Panda A."/>
            <person name="Sen D."/>
            <person name="Bhattacharyya S."/>
            <person name="Adhikary S.P."/>
            <person name="Tripathy S."/>
        </authorList>
    </citation>
    <scope>NUCLEOTIDE SEQUENCE [LARGE SCALE GENOMIC DNA]</scope>
    <source>
        <strain evidence="1 2">VB512170</strain>
    </source>
</reference>
<accession>A0A846HF76</accession>
<proteinExistence type="predicted"/>
<name>A0A846HF76_9CYAN</name>
<comment type="caution">
    <text evidence="1">The sequence shown here is derived from an EMBL/GenBank/DDBJ whole genome shotgun (WGS) entry which is preliminary data.</text>
</comment>
<dbReference type="RefSeq" id="WP_039748491.1">
    <property type="nucleotide sequence ID" value="NZ_JTCM02000090.1"/>
</dbReference>
<dbReference type="AlphaFoldDB" id="A0A846HF76"/>
<sequence length="67" mass="7850">MDVDIEQAIKKTDVEIERLGWTKEQVREYLIKNYGKRSRVLISEEESLDFLTYLESQPTSPDPLTGF</sequence>
<protein>
    <submittedName>
        <fullName evidence="1">Uncharacterized protein</fullName>
    </submittedName>
</protein>